<dbReference type="EMBL" id="CAGS01000434">
    <property type="protein sequence ID" value="CCF85379.1"/>
    <property type="molecule type" value="Genomic_DNA"/>
</dbReference>
<protein>
    <submittedName>
        <fullName evidence="4">Uncharacterized protein</fullName>
    </submittedName>
</protein>
<dbReference type="InterPro" id="IPR056338">
    <property type="entry name" value="Cap15-like_TM"/>
</dbReference>
<feature type="transmembrane region" description="Helical" evidence="1">
    <location>
        <begin position="16"/>
        <end position="36"/>
    </location>
</feature>
<keyword evidence="1" id="KW-0812">Transmembrane</keyword>
<dbReference type="Pfam" id="PF23471">
    <property type="entry name" value="Cap15_TM"/>
    <property type="match status" value="1"/>
</dbReference>
<proteinExistence type="predicted"/>
<dbReference type="RefSeq" id="WP_008480240.1">
    <property type="nucleotide sequence ID" value="NZ_CAGS01000434.1"/>
</dbReference>
<dbReference type="AlphaFoldDB" id="I4EL17"/>
<dbReference type="Proteomes" id="UP000004221">
    <property type="component" value="Unassembled WGS sequence"/>
</dbReference>
<evidence type="ECO:0000313" key="4">
    <source>
        <dbReference type="EMBL" id="CCF85379.1"/>
    </source>
</evidence>
<keyword evidence="1" id="KW-0472">Membrane</keyword>
<organism evidence="4 5">
    <name type="scientific">Nitrolancea hollandica Lb</name>
    <dbReference type="NCBI Taxonomy" id="1129897"/>
    <lineage>
        <taxon>Bacteria</taxon>
        <taxon>Pseudomonadati</taxon>
        <taxon>Thermomicrobiota</taxon>
        <taxon>Thermomicrobia</taxon>
        <taxon>Sphaerobacterales</taxon>
        <taxon>Sphaerobacterineae</taxon>
        <taxon>Sphaerobacteraceae</taxon>
        <taxon>Nitrolancea</taxon>
    </lineage>
</organism>
<sequence length="197" mass="22571">MHDYSTDSEERKWIPVYLAVLSILLAWLLSSILSYLSISIPWMIDAPSVVGFYGITYVLFDRYLWKMPFFRTIRLVNIPDLSGTWQGYLVSSYDEHAKQHETTLLISQTWSKISIILRTKHSSSRSMMASIEGGDPNVIRLMYGYLNEPNPESASTMVIHLGTACLKMHNNSPDQSLDGEYYAGRGRMNYGGMHFKR</sequence>
<dbReference type="Pfam" id="PF18153">
    <property type="entry name" value="Cap15_CD_rec"/>
    <property type="match status" value="1"/>
</dbReference>
<feature type="domain" description="CD-NTase-associated protein 15" evidence="2">
    <location>
        <begin position="76"/>
        <end position="197"/>
    </location>
</feature>
<reference evidence="4 5" key="1">
    <citation type="journal article" date="2012" name="ISME J.">
        <title>Nitrification expanded: discovery, physiology and genomics of a nitrite-oxidizing bacterium from the phylum Chloroflexi.</title>
        <authorList>
            <person name="Sorokin D.Y."/>
            <person name="Lucker S."/>
            <person name="Vejmelkova D."/>
            <person name="Kostrikina N.A."/>
            <person name="Kleerebezem R."/>
            <person name="Rijpstra W.I."/>
            <person name="Damste J.S."/>
            <person name="Le Paslier D."/>
            <person name="Muyzer G."/>
            <person name="Wagner M."/>
            <person name="van Loosdrecht M.C."/>
            <person name="Daims H."/>
        </authorList>
    </citation>
    <scope>NUCLEOTIDE SEQUENCE [LARGE SCALE GENOMIC DNA]</scope>
    <source>
        <strain evidence="5">none</strain>
    </source>
</reference>
<evidence type="ECO:0000259" key="2">
    <source>
        <dbReference type="Pfam" id="PF18153"/>
    </source>
</evidence>
<comment type="caution">
    <text evidence="4">The sequence shown here is derived from an EMBL/GenBank/DDBJ whole genome shotgun (WGS) entry which is preliminary data.</text>
</comment>
<keyword evidence="1" id="KW-1133">Transmembrane helix</keyword>
<gene>
    <name evidence="4" type="ORF">NITHO_490002</name>
</gene>
<dbReference type="OrthoDB" id="2577257at2"/>
<evidence type="ECO:0000313" key="5">
    <source>
        <dbReference type="Proteomes" id="UP000004221"/>
    </source>
</evidence>
<feature type="transmembrane region" description="Helical" evidence="1">
    <location>
        <begin position="42"/>
        <end position="60"/>
    </location>
</feature>
<name>I4EL17_9BACT</name>
<accession>I4EL17</accession>
<dbReference type="InterPro" id="IPR041208">
    <property type="entry name" value="Cap15"/>
</dbReference>
<feature type="domain" description="Cap1-like TM helices" evidence="3">
    <location>
        <begin position="12"/>
        <end position="66"/>
    </location>
</feature>
<evidence type="ECO:0000259" key="3">
    <source>
        <dbReference type="Pfam" id="PF23471"/>
    </source>
</evidence>
<evidence type="ECO:0000256" key="1">
    <source>
        <dbReference type="SAM" id="Phobius"/>
    </source>
</evidence>
<keyword evidence="5" id="KW-1185">Reference proteome</keyword>